<dbReference type="InterPro" id="IPR009057">
    <property type="entry name" value="Homeodomain-like_sf"/>
</dbReference>
<evidence type="ECO:0000256" key="3">
    <source>
        <dbReference type="ARBA" id="ARBA00023163"/>
    </source>
</evidence>
<accession>A0A428N8V1</accession>
<name>A0A428N8V1_9BACI</name>
<dbReference type="SMART" id="SM00342">
    <property type="entry name" value="HTH_ARAC"/>
    <property type="match status" value="1"/>
</dbReference>
<dbReference type="PANTHER" id="PTHR43280:SF2">
    <property type="entry name" value="HTH-TYPE TRANSCRIPTIONAL REGULATOR EXSA"/>
    <property type="match status" value="1"/>
</dbReference>
<dbReference type="Pfam" id="PF12833">
    <property type="entry name" value="HTH_18"/>
    <property type="match status" value="1"/>
</dbReference>
<dbReference type="InterPro" id="IPR037923">
    <property type="entry name" value="HTH-like"/>
</dbReference>
<dbReference type="RefSeq" id="WP_125554336.1">
    <property type="nucleotide sequence ID" value="NZ_RBVX01000002.1"/>
</dbReference>
<dbReference type="EMBL" id="RBVX01000002">
    <property type="protein sequence ID" value="RSL34832.1"/>
    <property type="molecule type" value="Genomic_DNA"/>
</dbReference>
<keyword evidence="2" id="KW-0238">DNA-binding</keyword>
<keyword evidence="3" id="KW-0804">Transcription</keyword>
<dbReference type="InterPro" id="IPR018060">
    <property type="entry name" value="HTH_AraC"/>
</dbReference>
<dbReference type="InterPro" id="IPR014710">
    <property type="entry name" value="RmlC-like_jellyroll"/>
</dbReference>
<dbReference type="GO" id="GO:0003700">
    <property type="term" value="F:DNA-binding transcription factor activity"/>
    <property type="evidence" value="ECO:0007669"/>
    <property type="project" value="InterPro"/>
</dbReference>
<dbReference type="Proteomes" id="UP000275076">
    <property type="component" value="Unassembled WGS sequence"/>
</dbReference>
<keyword evidence="6" id="KW-1185">Reference proteome</keyword>
<dbReference type="InterPro" id="IPR003313">
    <property type="entry name" value="AraC-bd"/>
</dbReference>
<keyword evidence="1" id="KW-0805">Transcription regulation</keyword>
<proteinExistence type="predicted"/>
<dbReference type="AlphaFoldDB" id="A0A428N8V1"/>
<dbReference type="Pfam" id="PF02311">
    <property type="entry name" value="AraC_binding"/>
    <property type="match status" value="1"/>
</dbReference>
<dbReference type="Gene3D" id="1.10.10.60">
    <property type="entry name" value="Homeodomain-like"/>
    <property type="match status" value="2"/>
</dbReference>
<dbReference type="InterPro" id="IPR020449">
    <property type="entry name" value="Tscrpt_reg_AraC-type_HTH"/>
</dbReference>
<organism evidence="5 6">
    <name type="scientific">Salibacterium salarium</name>
    <dbReference type="NCBI Taxonomy" id="284579"/>
    <lineage>
        <taxon>Bacteria</taxon>
        <taxon>Bacillati</taxon>
        <taxon>Bacillota</taxon>
        <taxon>Bacilli</taxon>
        <taxon>Bacillales</taxon>
        <taxon>Bacillaceae</taxon>
    </lineage>
</organism>
<dbReference type="PROSITE" id="PS00041">
    <property type="entry name" value="HTH_ARAC_FAMILY_1"/>
    <property type="match status" value="1"/>
</dbReference>
<comment type="caution">
    <text evidence="5">The sequence shown here is derived from an EMBL/GenBank/DDBJ whole genome shotgun (WGS) entry which is preliminary data.</text>
</comment>
<evidence type="ECO:0000259" key="4">
    <source>
        <dbReference type="PROSITE" id="PS01124"/>
    </source>
</evidence>
<feature type="domain" description="HTH araC/xylS-type" evidence="4">
    <location>
        <begin position="169"/>
        <end position="267"/>
    </location>
</feature>
<dbReference type="PANTHER" id="PTHR43280">
    <property type="entry name" value="ARAC-FAMILY TRANSCRIPTIONAL REGULATOR"/>
    <property type="match status" value="1"/>
</dbReference>
<evidence type="ECO:0000256" key="1">
    <source>
        <dbReference type="ARBA" id="ARBA00023015"/>
    </source>
</evidence>
<evidence type="ECO:0000313" key="5">
    <source>
        <dbReference type="EMBL" id="RSL34832.1"/>
    </source>
</evidence>
<dbReference type="OrthoDB" id="9816335at2"/>
<evidence type="ECO:0000256" key="2">
    <source>
        <dbReference type="ARBA" id="ARBA00023125"/>
    </source>
</evidence>
<dbReference type="PRINTS" id="PR00032">
    <property type="entry name" value="HTHARAC"/>
</dbReference>
<dbReference type="SUPFAM" id="SSF46689">
    <property type="entry name" value="Homeodomain-like"/>
    <property type="match status" value="2"/>
</dbReference>
<gene>
    <name evidence="5" type="ORF">D7Z54_03055</name>
</gene>
<dbReference type="InterPro" id="IPR018062">
    <property type="entry name" value="HTH_AraC-typ_CS"/>
</dbReference>
<sequence>MSNHIKKTPVNEMKLYESKHNEKDIVNNHHHTTHQILYVLDGKGKCTMDSEDYLLESDNVAIVPPFTNHSIVSDSKMTVLVLEFNESFLSDEVKKELLPLVFDTSRVLKMSLFDSSELRQLLRKMLYEQSHGDTLRFLAMKLFLAELLFVLIRSYQTNQISDTNMLRVEWLRNYINTHYFEISGSEDIAKKMGMSTRYIHSIFKEHYGKTPMQHLTEVRLELVKKMLIETDNDIASICFEVGFESVSTFYRVFKKYVGVPPNQYRTSHIETGFPEEDE</sequence>
<evidence type="ECO:0000313" key="6">
    <source>
        <dbReference type="Proteomes" id="UP000275076"/>
    </source>
</evidence>
<dbReference type="GO" id="GO:0043565">
    <property type="term" value="F:sequence-specific DNA binding"/>
    <property type="evidence" value="ECO:0007669"/>
    <property type="project" value="InterPro"/>
</dbReference>
<reference evidence="5 6" key="1">
    <citation type="submission" date="2018-10" db="EMBL/GenBank/DDBJ databases">
        <title>Draft genome sequence of Bacillus salarius IM0101, isolated from a hypersaline soil in Inner Mongolia, China.</title>
        <authorList>
            <person name="Yamprayoonswat W."/>
            <person name="Boonvisut S."/>
            <person name="Jumpathong W."/>
            <person name="Sittihan S."/>
            <person name="Ruangsuj P."/>
            <person name="Wanthongcharoen S."/>
            <person name="Thongpramul N."/>
            <person name="Pimmason S."/>
            <person name="Yu B."/>
            <person name="Yasawong M."/>
        </authorList>
    </citation>
    <scope>NUCLEOTIDE SEQUENCE [LARGE SCALE GENOMIC DNA]</scope>
    <source>
        <strain evidence="5 6">IM0101</strain>
    </source>
</reference>
<dbReference type="PROSITE" id="PS01124">
    <property type="entry name" value="HTH_ARAC_FAMILY_2"/>
    <property type="match status" value="1"/>
</dbReference>
<dbReference type="Gene3D" id="2.60.120.10">
    <property type="entry name" value="Jelly Rolls"/>
    <property type="match status" value="1"/>
</dbReference>
<dbReference type="SUPFAM" id="SSF51215">
    <property type="entry name" value="Regulatory protein AraC"/>
    <property type="match status" value="1"/>
</dbReference>
<protein>
    <submittedName>
        <fullName evidence="5">AraC family transcriptional regulator</fullName>
    </submittedName>
</protein>